<feature type="compositionally biased region" description="Low complexity" evidence="1">
    <location>
        <begin position="157"/>
        <end position="167"/>
    </location>
</feature>
<dbReference type="EMBL" id="JACGCI010000056">
    <property type="protein sequence ID" value="KAF6750605.1"/>
    <property type="molecule type" value="Genomic_DNA"/>
</dbReference>
<name>A0A8H6M173_9AGAR</name>
<evidence type="ECO:0000313" key="3">
    <source>
        <dbReference type="Proteomes" id="UP000521943"/>
    </source>
</evidence>
<feature type="region of interest" description="Disordered" evidence="1">
    <location>
        <begin position="412"/>
        <end position="462"/>
    </location>
</feature>
<comment type="caution">
    <text evidence="2">The sequence shown here is derived from an EMBL/GenBank/DDBJ whole genome shotgun (WGS) entry which is preliminary data.</text>
</comment>
<evidence type="ECO:0000256" key="1">
    <source>
        <dbReference type="SAM" id="MobiDB-lite"/>
    </source>
</evidence>
<evidence type="ECO:0000313" key="2">
    <source>
        <dbReference type="EMBL" id="KAF6750605.1"/>
    </source>
</evidence>
<feature type="compositionally biased region" description="Basic and acidic residues" evidence="1">
    <location>
        <begin position="444"/>
        <end position="462"/>
    </location>
</feature>
<dbReference type="AlphaFoldDB" id="A0A8H6M173"/>
<feature type="compositionally biased region" description="Basic and acidic residues" evidence="1">
    <location>
        <begin position="7"/>
        <end position="29"/>
    </location>
</feature>
<proteinExistence type="predicted"/>
<sequence>MNISPKVVERVRSASKENRDPNRSGETKPRPRKHIQATGWALWKLAYAEFHEEKQQKIEDSNRKDGEKRQVKFADEVEVIPRSPRPQKPINAARLLFKRRRQQENLQRLKRVKGKSHFAPAPRRTANHFAMGHICGTCGTFTAKQKEYAMHRVSCTGSQSESMGSSSPRTSDNAQHNEPHQIGLSGPPRYPPNQQEDQQPPGYDLVLERQAEAEEQDISGGSSQQDRDVEDDLGPPPQRNPLKGRKLTLRQFLTLPREEQLKKLESSRAKILDGTSPLLKSLPRETALARIAKIKEKILNGTLEEAQPVEKADPREGRVLQPAKESSPSRDDPFSLPFDSPYNPFHSFPNYNPYAELEPEPTNKWEPTGPGGPLVETIEFARWIRESALREGIVPHIPGRPPMTAEQYREISARPDMSREDSPQSDNRADSAPPARSQPTDDSIWDHEGRQDIASRKGKERVDKVVKRKGAMLTVEEVPPRRARLPKIYLINKHLNDMPTTRYFRIPVAASSPEAVEDLVALESALTRPPCPHAGRELDPLRAISLRPGSWIQFPHIDHHGKQYQAHGLVSHVDDLAGIVAAYAPECRHIQSSPDLSTPICLFFKPQRVTGMASTHTPGLYTLPLRLDAPVLSPYPPPPNLLAHFAKIIPTINPPVWEEALEDLGRFDPGRIMLARTYRVRYGEHAGLMGFAMLSQMNGLIDLAVNRHGISTTLKVPIGYLGTGYYPGDDVGGYTEDAEGGRYEEGSIIADAGPGRYFVQSNRQTQGHTYILLEKNMDHIYHDN</sequence>
<feature type="region of interest" description="Disordered" evidence="1">
    <location>
        <begin position="1"/>
        <end position="35"/>
    </location>
</feature>
<protein>
    <submittedName>
        <fullName evidence="2">Uncharacterized protein</fullName>
    </submittedName>
</protein>
<feature type="region of interest" description="Disordered" evidence="1">
    <location>
        <begin position="305"/>
        <end position="372"/>
    </location>
</feature>
<dbReference type="Proteomes" id="UP000521943">
    <property type="component" value="Unassembled WGS sequence"/>
</dbReference>
<feature type="region of interest" description="Disordered" evidence="1">
    <location>
        <begin position="157"/>
        <end position="247"/>
    </location>
</feature>
<organism evidence="2 3">
    <name type="scientific">Ephemerocybe angulata</name>
    <dbReference type="NCBI Taxonomy" id="980116"/>
    <lineage>
        <taxon>Eukaryota</taxon>
        <taxon>Fungi</taxon>
        <taxon>Dikarya</taxon>
        <taxon>Basidiomycota</taxon>
        <taxon>Agaricomycotina</taxon>
        <taxon>Agaricomycetes</taxon>
        <taxon>Agaricomycetidae</taxon>
        <taxon>Agaricales</taxon>
        <taxon>Agaricineae</taxon>
        <taxon>Psathyrellaceae</taxon>
        <taxon>Ephemerocybe</taxon>
    </lineage>
</organism>
<reference evidence="2 3" key="1">
    <citation type="submission" date="2020-07" db="EMBL/GenBank/DDBJ databases">
        <title>Comparative genomics of pyrophilous fungi reveals a link between fire events and developmental genes.</title>
        <authorList>
            <consortium name="DOE Joint Genome Institute"/>
            <person name="Steindorff A.S."/>
            <person name="Carver A."/>
            <person name="Calhoun S."/>
            <person name="Stillman K."/>
            <person name="Liu H."/>
            <person name="Lipzen A."/>
            <person name="Pangilinan J."/>
            <person name="Labutti K."/>
            <person name="Bruns T.D."/>
            <person name="Grigoriev I.V."/>
        </authorList>
    </citation>
    <scope>NUCLEOTIDE SEQUENCE [LARGE SCALE GENOMIC DNA]</scope>
    <source>
        <strain evidence="2 3">CBS 144469</strain>
    </source>
</reference>
<feature type="compositionally biased region" description="Basic and acidic residues" evidence="1">
    <location>
        <begin position="308"/>
        <end position="318"/>
    </location>
</feature>
<accession>A0A8H6M173</accession>
<keyword evidence="3" id="KW-1185">Reference proteome</keyword>
<gene>
    <name evidence="2" type="ORF">DFP72DRAFT_851681</name>
</gene>
<feature type="compositionally biased region" description="Basic and acidic residues" evidence="1">
    <location>
        <begin position="412"/>
        <end position="422"/>
    </location>
</feature>